<evidence type="ECO:0000313" key="2">
    <source>
        <dbReference type="EMBL" id="MBN7771406.1"/>
    </source>
</evidence>
<gene>
    <name evidence="2" type="ORF">JYP53_15975</name>
</gene>
<feature type="compositionally biased region" description="Polar residues" evidence="1">
    <location>
        <begin position="1"/>
        <end position="12"/>
    </location>
</feature>
<organism evidence="2 3">
    <name type="scientific">Marinobacter daepoensis</name>
    <dbReference type="NCBI Taxonomy" id="262077"/>
    <lineage>
        <taxon>Bacteria</taxon>
        <taxon>Pseudomonadati</taxon>
        <taxon>Pseudomonadota</taxon>
        <taxon>Gammaproteobacteria</taxon>
        <taxon>Pseudomonadales</taxon>
        <taxon>Marinobacteraceae</taxon>
        <taxon>Marinobacter</taxon>
    </lineage>
</organism>
<reference evidence="2 3" key="1">
    <citation type="submission" date="2021-02" db="EMBL/GenBank/DDBJ databases">
        <title>PHA producing bacteria isolated from coastal sediment in Guangdong, Shenzhen.</title>
        <authorList>
            <person name="Zheng W."/>
            <person name="Yu S."/>
            <person name="Huang Y."/>
        </authorList>
    </citation>
    <scope>NUCLEOTIDE SEQUENCE [LARGE SCALE GENOMIC DNA]</scope>
    <source>
        <strain evidence="2 3">TN21-5</strain>
    </source>
</reference>
<name>A0ABS3BHV6_9GAMM</name>
<feature type="compositionally biased region" description="Low complexity" evidence="1">
    <location>
        <begin position="30"/>
        <end position="40"/>
    </location>
</feature>
<dbReference type="Proteomes" id="UP000664344">
    <property type="component" value="Unassembled WGS sequence"/>
</dbReference>
<feature type="region of interest" description="Disordered" evidence="1">
    <location>
        <begin position="1"/>
        <end position="79"/>
    </location>
</feature>
<sequence length="128" mass="13182">MIGGISPSNPSLYPSGGNAQARERSDVSRAPAADPQALAAGEVRRPLGAPFLDRETVPANPTSTGAGGEADNRRVDARRAAEDARLERFRADELPLPTARALSAFAGVAAAGQEYEGSAVLTGIDILV</sequence>
<comment type="caution">
    <text evidence="2">The sequence shown here is derived from an EMBL/GenBank/DDBJ whole genome shotgun (WGS) entry which is preliminary data.</text>
</comment>
<feature type="compositionally biased region" description="Basic and acidic residues" evidence="1">
    <location>
        <begin position="70"/>
        <end position="79"/>
    </location>
</feature>
<dbReference type="RefSeq" id="WP_029653139.1">
    <property type="nucleotide sequence ID" value="NZ_JAFKDB010000020.1"/>
</dbReference>
<proteinExistence type="predicted"/>
<evidence type="ECO:0000313" key="3">
    <source>
        <dbReference type="Proteomes" id="UP000664344"/>
    </source>
</evidence>
<keyword evidence="3" id="KW-1185">Reference proteome</keyword>
<dbReference type="EMBL" id="JAFKDB010000020">
    <property type="protein sequence ID" value="MBN7771406.1"/>
    <property type="molecule type" value="Genomic_DNA"/>
</dbReference>
<accession>A0ABS3BHV6</accession>
<protein>
    <submittedName>
        <fullName evidence="2">UDP pyrophosphate phosphatase</fullName>
    </submittedName>
</protein>
<evidence type="ECO:0000256" key="1">
    <source>
        <dbReference type="SAM" id="MobiDB-lite"/>
    </source>
</evidence>